<reference evidence="3" key="1">
    <citation type="journal article" date="2019" name="Int. J. Syst. Evol. Microbiol.">
        <title>The Global Catalogue of Microorganisms (GCM) 10K type strain sequencing project: providing services to taxonomists for standard genome sequencing and annotation.</title>
        <authorList>
            <consortium name="The Broad Institute Genomics Platform"/>
            <consortium name="The Broad Institute Genome Sequencing Center for Infectious Disease"/>
            <person name="Wu L."/>
            <person name="Ma J."/>
        </authorList>
    </citation>
    <scope>NUCLEOTIDE SEQUENCE [LARGE SCALE GENOMIC DNA]</scope>
    <source>
        <strain evidence="3">JCM 18392</strain>
    </source>
</reference>
<feature type="region of interest" description="Disordered" evidence="1">
    <location>
        <begin position="1"/>
        <end position="33"/>
    </location>
</feature>
<keyword evidence="3" id="KW-1185">Reference proteome</keyword>
<gene>
    <name evidence="2" type="ORF">GCM10023332_20120</name>
</gene>
<accession>A0ABP9E733</accession>
<evidence type="ECO:0000313" key="2">
    <source>
        <dbReference type="EMBL" id="GAA4867718.1"/>
    </source>
</evidence>
<feature type="compositionally biased region" description="Basic and acidic residues" evidence="1">
    <location>
        <begin position="21"/>
        <end position="33"/>
    </location>
</feature>
<protein>
    <recommendedName>
        <fullName evidence="4">DNA-binding protein</fullName>
    </recommendedName>
</protein>
<feature type="compositionally biased region" description="Basic residues" evidence="1">
    <location>
        <begin position="11"/>
        <end position="20"/>
    </location>
</feature>
<feature type="compositionally biased region" description="Low complexity" evidence="1">
    <location>
        <begin position="1"/>
        <end position="10"/>
    </location>
</feature>
<dbReference type="Proteomes" id="UP001501323">
    <property type="component" value="Unassembled WGS sequence"/>
</dbReference>
<comment type="caution">
    <text evidence="2">The sequence shown here is derived from an EMBL/GenBank/DDBJ whole genome shotgun (WGS) entry which is preliminary data.</text>
</comment>
<organism evidence="2 3">
    <name type="scientific">Luteimonas vadosa</name>
    <dbReference type="NCBI Taxonomy" id="1165507"/>
    <lineage>
        <taxon>Bacteria</taxon>
        <taxon>Pseudomonadati</taxon>
        <taxon>Pseudomonadota</taxon>
        <taxon>Gammaproteobacteria</taxon>
        <taxon>Lysobacterales</taxon>
        <taxon>Lysobacteraceae</taxon>
        <taxon>Luteimonas</taxon>
    </lineage>
</organism>
<evidence type="ECO:0000256" key="1">
    <source>
        <dbReference type="SAM" id="MobiDB-lite"/>
    </source>
</evidence>
<evidence type="ECO:0000313" key="3">
    <source>
        <dbReference type="Proteomes" id="UP001501323"/>
    </source>
</evidence>
<sequence>MATTTTTKASPKARTRRPGRKTKETAEQKRVTSERISADLVDFKKAGGKVEVLGVTQVLTRVGEADGAKKGATKATAKTASK</sequence>
<proteinExistence type="predicted"/>
<evidence type="ECO:0008006" key="4">
    <source>
        <dbReference type="Google" id="ProtNLM"/>
    </source>
</evidence>
<name>A0ABP9E733_9GAMM</name>
<dbReference type="EMBL" id="BAABJY010000002">
    <property type="protein sequence ID" value="GAA4867718.1"/>
    <property type="molecule type" value="Genomic_DNA"/>
</dbReference>
<dbReference type="RefSeq" id="WP_345295349.1">
    <property type="nucleotide sequence ID" value="NZ_BAABJY010000002.1"/>
</dbReference>